<proteinExistence type="predicted"/>
<dbReference type="CDD" id="cd01832">
    <property type="entry name" value="SGNH_hydrolase_like_1"/>
    <property type="match status" value="1"/>
</dbReference>
<dbReference type="KEGG" id="psd:DSC_00165"/>
<dbReference type="Proteomes" id="UP000005870">
    <property type="component" value="Chromosome"/>
</dbReference>
<dbReference type="STRING" id="1045855.DSC_00165"/>
<evidence type="ECO:0000313" key="2">
    <source>
        <dbReference type="EMBL" id="AER54686.1"/>
    </source>
</evidence>
<dbReference type="AlphaFoldDB" id="G7URL1"/>
<evidence type="ECO:0000259" key="1">
    <source>
        <dbReference type="Pfam" id="PF13472"/>
    </source>
</evidence>
<dbReference type="eggNOG" id="COG2755">
    <property type="taxonomic scope" value="Bacteria"/>
</dbReference>
<dbReference type="GO" id="GO:0016788">
    <property type="term" value="F:hydrolase activity, acting on ester bonds"/>
    <property type="evidence" value="ECO:0007669"/>
    <property type="project" value="UniProtKB-ARBA"/>
</dbReference>
<dbReference type="HOGENOM" id="CLU_091355_0_0_6"/>
<dbReference type="RefSeq" id="WP_014162007.1">
    <property type="nucleotide sequence ID" value="NC_016147.2"/>
</dbReference>
<feature type="domain" description="SGNH hydrolase-type esterase" evidence="1">
    <location>
        <begin position="10"/>
        <end position="191"/>
    </location>
</feature>
<dbReference type="SUPFAM" id="SSF52266">
    <property type="entry name" value="SGNH hydrolase"/>
    <property type="match status" value="1"/>
</dbReference>
<dbReference type="Gene3D" id="3.40.50.1110">
    <property type="entry name" value="SGNH hydrolase"/>
    <property type="match status" value="1"/>
</dbReference>
<dbReference type="InterPro" id="IPR036514">
    <property type="entry name" value="SGNH_hydro_sf"/>
</dbReference>
<dbReference type="OrthoDB" id="158267at2"/>
<sequence>MHGDGLRYLALGDSYTIGEGVPQAGRWPVQLVQALRAQGIALQSPQIIATTGWTSEELAAGIDAAAPAGDYALVSLGIGVNDQYRGRNVDQYRAQFAALLERAIGFAGNRPARVLVLSIPDWGLTPFAIAQQRDGAATSAQIDAFNAAARALCQARGAAFVDITPLSRAHGREANMLAGDGLHPSPAMYALWTALALPAARNALA</sequence>
<dbReference type="InterPro" id="IPR013830">
    <property type="entry name" value="SGNH_hydro"/>
</dbReference>
<name>G7URL1_PSEUP</name>
<accession>G7URL1</accession>
<dbReference type="Pfam" id="PF13472">
    <property type="entry name" value="Lipase_GDSL_2"/>
    <property type="match status" value="1"/>
</dbReference>
<evidence type="ECO:0000313" key="3">
    <source>
        <dbReference type="Proteomes" id="UP000005870"/>
    </source>
</evidence>
<gene>
    <name evidence="2" type="ordered locus">DSC_00165</name>
</gene>
<reference evidence="2 3" key="1">
    <citation type="journal article" date="2012" name="J. Bacteriol.">
        <title>Complete Genome Sequence of the BTEX-Degrading Bacterium Pseudoxanthomonas spadix BD-a59.</title>
        <authorList>
            <person name="Lee S.H."/>
            <person name="Jin H.M."/>
            <person name="Lee H.J."/>
            <person name="Kim J.M."/>
            <person name="Jeon C.O."/>
        </authorList>
    </citation>
    <scope>NUCLEOTIDE SEQUENCE [LARGE SCALE GENOMIC DNA]</scope>
    <source>
        <strain evidence="2 3">BD-a59</strain>
    </source>
</reference>
<keyword evidence="3" id="KW-1185">Reference proteome</keyword>
<dbReference type="EMBL" id="CP003093">
    <property type="protein sequence ID" value="AER54686.1"/>
    <property type="molecule type" value="Genomic_DNA"/>
</dbReference>
<organism evidence="2 3">
    <name type="scientific">Pseudoxanthomonas spadix (strain BD-a59)</name>
    <dbReference type="NCBI Taxonomy" id="1045855"/>
    <lineage>
        <taxon>Bacteria</taxon>
        <taxon>Pseudomonadati</taxon>
        <taxon>Pseudomonadota</taxon>
        <taxon>Gammaproteobacteria</taxon>
        <taxon>Lysobacterales</taxon>
        <taxon>Lysobacteraceae</taxon>
        <taxon>Pseudoxanthomonas</taxon>
    </lineage>
</organism>
<protein>
    <recommendedName>
        <fullName evidence="1">SGNH hydrolase-type esterase domain-containing protein</fullName>
    </recommendedName>
</protein>